<comment type="caution">
    <text evidence="1">The sequence shown here is derived from an EMBL/GenBank/DDBJ whole genome shotgun (WGS) entry which is preliminary data.</text>
</comment>
<protein>
    <submittedName>
        <fullName evidence="1">Uncharacterized protein</fullName>
    </submittedName>
</protein>
<gene>
    <name evidence="1" type="ORF">NDU88_001341</name>
</gene>
<dbReference type="EMBL" id="JANPWB010000002">
    <property type="protein sequence ID" value="KAJ1205921.1"/>
    <property type="molecule type" value="Genomic_DNA"/>
</dbReference>
<sequence>MQGQVNSAGAREEPFGSWGAAAVVLSVAGGRPCCLYIANGAPPAYMQGSIIRIPGRGSKCTGAGMPELTAPEGRVGAEPQLHLKGDLRYRRYGVPAFNPPTCGRGRCLRGISRTLAA</sequence>
<evidence type="ECO:0000313" key="2">
    <source>
        <dbReference type="Proteomes" id="UP001066276"/>
    </source>
</evidence>
<accession>A0AAV7VZM1</accession>
<dbReference type="Proteomes" id="UP001066276">
    <property type="component" value="Chromosome 1_2"/>
</dbReference>
<dbReference type="AlphaFoldDB" id="A0AAV7VZM1"/>
<keyword evidence="2" id="KW-1185">Reference proteome</keyword>
<evidence type="ECO:0000313" key="1">
    <source>
        <dbReference type="EMBL" id="KAJ1205921.1"/>
    </source>
</evidence>
<name>A0AAV7VZM1_PLEWA</name>
<organism evidence="1 2">
    <name type="scientific">Pleurodeles waltl</name>
    <name type="common">Iberian ribbed newt</name>
    <dbReference type="NCBI Taxonomy" id="8319"/>
    <lineage>
        <taxon>Eukaryota</taxon>
        <taxon>Metazoa</taxon>
        <taxon>Chordata</taxon>
        <taxon>Craniata</taxon>
        <taxon>Vertebrata</taxon>
        <taxon>Euteleostomi</taxon>
        <taxon>Amphibia</taxon>
        <taxon>Batrachia</taxon>
        <taxon>Caudata</taxon>
        <taxon>Salamandroidea</taxon>
        <taxon>Salamandridae</taxon>
        <taxon>Pleurodelinae</taxon>
        <taxon>Pleurodeles</taxon>
    </lineage>
</organism>
<reference evidence="1" key="1">
    <citation type="journal article" date="2022" name="bioRxiv">
        <title>Sequencing and chromosome-scale assembly of the giantPleurodeles waltlgenome.</title>
        <authorList>
            <person name="Brown T."/>
            <person name="Elewa A."/>
            <person name="Iarovenko S."/>
            <person name="Subramanian E."/>
            <person name="Araus A.J."/>
            <person name="Petzold A."/>
            <person name="Susuki M."/>
            <person name="Suzuki K.-i.T."/>
            <person name="Hayashi T."/>
            <person name="Toyoda A."/>
            <person name="Oliveira C."/>
            <person name="Osipova E."/>
            <person name="Leigh N.D."/>
            <person name="Simon A."/>
            <person name="Yun M.H."/>
        </authorList>
    </citation>
    <scope>NUCLEOTIDE SEQUENCE</scope>
    <source>
        <strain evidence="1">20211129_DDA</strain>
        <tissue evidence="1">Liver</tissue>
    </source>
</reference>
<proteinExistence type="predicted"/>